<evidence type="ECO:0000313" key="3">
    <source>
        <dbReference type="EMBL" id="CAA7013478.1"/>
    </source>
</evidence>
<protein>
    <recommendedName>
        <fullName evidence="5">Bifunctional inhibitor/plant lipid transfer protein/seed storage helical domain-containing protein</fullName>
    </recommendedName>
</protein>
<feature type="chain" id="PRO_5025521734" description="Bifunctional inhibitor/plant lipid transfer protein/seed storage helical domain-containing protein" evidence="2">
    <location>
        <begin position="25"/>
        <end position="279"/>
    </location>
</feature>
<gene>
    <name evidence="3" type="ORF">MERR_LOCUS712</name>
</gene>
<organism evidence="3 4">
    <name type="scientific">Microthlaspi erraticum</name>
    <dbReference type="NCBI Taxonomy" id="1685480"/>
    <lineage>
        <taxon>Eukaryota</taxon>
        <taxon>Viridiplantae</taxon>
        <taxon>Streptophyta</taxon>
        <taxon>Embryophyta</taxon>
        <taxon>Tracheophyta</taxon>
        <taxon>Spermatophyta</taxon>
        <taxon>Magnoliopsida</taxon>
        <taxon>eudicotyledons</taxon>
        <taxon>Gunneridae</taxon>
        <taxon>Pentapetalae</taxon>
        <taxon>rosids</taxon>
        <taxon>malvids</taxon>
        <taxon>Brassicales</taxon>
        <taxon>Brassicaceae</taxon>
        <taxon>Coluteocarpeae</taxon>
        <taxon>Microthlaspi</taxon>
    </lineage>
</organism>
<keyword evidence="4" id="KW-1185">Reference proteome</keyword>
<reference evidence="3" key="1">
    <citation type="submission" date="2020-01" db="EMBL/GenBank/DDBJ databases">
        <authorList>
            <person name="Mishra B."/>
        </authorList>
    </citation>
    <scope>NUCLEOTIDE SEQUENCE [LARGE SCALE GENOMIC DNA]</scope>
</reference>
<dbReference type="AlphaFoldDB" id="A0A6D2HIH1"/>
<accession>A0A6D2HIH1</accession>
<keyword evidence="2" id="KW-0732">Signal</keyword>
<evidence type="ECO:0000256" key="1">
    <source>
        <dbReference type="SAM" id="MobiDB-lite"/>
    </source>
</evidence>
<feature type="region of interest" description="Disordered" evidence="1">
    <location>
        <begin position="54"/>
        <end position="105"/>
    </location>
</feature>
<sequence length="279" mass="28765">MKIIPLMLIASIIPLTSFPSSIKAARSGSSGSSGGGVRVGGFGSVGGIGGGAGGGGGGGSAGGGGGKNGGAGGKSKSKSKNPGRYRVGIGESLADREAREREEERATWGLRFGFPKPQPGGGDTGPSIVVIPKPPAVEMPKECQEPARACVQEHIIDNAGPPKFGGSCCEKLKSAIPCVCTFLMSKDPKAKNAAYGVLRGCHFSQPICINMPMPQTCSPEVRHCVQVHMYGRAGQPPYRGACCKKFQHSKSCVEPFLKSPDPKLSGSANGVLRGCHFRR</sequence>
<feature type="compositionally biased region" description="Basic and acidic residues" evidence="1">
    <location>
        <begin position="93"/>
        <end position="105"/>
    </location>
</feature>
<proteinExistence type="predicted"/>
<feature type="signal peptide" evidence="2">
    <location>
        <begin position="1"/>
        <end position="24"/>
    </location>
</feature>
<feature type="compositionally biased region" description="Gly residues" evidence="1">
    <location>
        <begin position="54"/>
        <end position="73"/>
    </location>
</feature>
<dbReference type="EMBL" id="CACVBM020000044">
    <property type="protein sequence ID" value="CAA7013478.1"/>
    <property type="molecule type" value="Genomic_DNA"/>
</dbReference>
<evidence type="ECO:0000256" key="2">
    <source>
        <dbReference type="SAM" id="SignalP"/>
    </source>
</evidence>
<dbReference type="Proteomes" id="UP000467841">
    <property type="component" value="Unassembled WGS sequence"/>
</dbReference>
<name>A0A6D2HIH1_9BRAS</name>
<evidence type="ECO:0008006" key="5">
    <source>
        <dbReference type="Google" id="ProtNLM"/>
    </source>
</evidence>
<dbReference type="OrthoDB" id="1113485at2759"/>
<comment type="caution">
    <text evidence="3">The sequence shown here is derived from an EMBL/GenBank/DDBJ whole genome shotgun (WGS) entry which is preliminary data.</text>
</comment>
<evidence type="ECO:0000313" key="4">
    <source>
        <dbReference type="Proteomes" id="UP000467841"/>
    </source>
</evidence>